<reference evidence="1" key="1">
    <citation type="submission" date="2015-06" db="EMBL/GenBank/DDBJ databases">
        <authorList>
            <person name="Joergensen T."/>
        </authorList>
    </citation>
    <scope>NUCLEOTIDE SEQUENCE</scope>
    <source>
        <plasmid evidence="1">pRGRH0617</plasmid>
    </source>
</reference>
<sequence>MRRAVRFPRRVRCIDAVETSPSMPEQKQTPHTDAVEAYRAALKGFARDTLERARDLDAMRREAVGHTPFEIVGHFPSNCRAIAEKLIAGTDVFLALRQVFDDLEGNVFPLLAVARVIDACNGGKVDHD</sequence>
<geneLocation type="plasmid" evidence="1">
    <name>pRGRH0617</name>
</geneLocation>
<dbReference type="EMBL" id="LN853246">
    <property type="protein sequence ID" value="CRY95408.1"/>
    <property type="molecule type" value="Genomic_DNA"/>
</dbReference>
<organism evidence="1">
    <name type="scientific">uncultured prokaryote</name>
    <dbReference type="NCBI Taxonomy" id="198431"/>
    <lineage>
        <taxon>unclassified sequences</taxon>
        <taxon>environmental samples</taxon>
    </lineage>
</organism>
<accession>A0A0H5Q0N0</accession>
<protein>
    <submittedName>
        <fullName evidence="1">Uncharacterized protein</fullName>
    </submittedName>
</protein>
<evidence type="ECO:0000313" key="1">
    <source>
        <dbReference type="EMBL" id="CRY95408.1"/>
    </source>
</evidence>
<keyword evidence="1" id="KW-0614">Plasmid</keyword>
<name>A0A0H5Q0N0_9ZZZZ</name>
<proteinExistence type="predicted"/>
<reference evidence="1" key="2">
    <citation type="submission" date="2015-07" db="EMBL/GenBank/DDBJ databases">
        <title>Plasmids, circular viruses and viroids from rat gut.</title>
        <authorList>
            <person name="Jorgensen T.J."/>
            <person name="Hansen M.A."/>
            <person name="Xu Z."/>
            <person name="Tabak M.A."/>
            <person name="Sorensen S.J."/>
            <person name="Hansen L.H."/>
        </authorList>
    </citation>
    <scope>NUCLEOTIDE SEQUENCE</scope>
    <source>
        <plasmid evidence="1">pRGRH0617</plasmid>
    </source>
</reference>
<dbReference type="AlphaFoldDB" id="A0A0H5Q0N0"/>